<dbReference type="InterPro" id="IPR016181">
    <property type="entry name" value="Acyl_CoA_acyltransferase"/>
</dbReference>
<evidence type="ECO:0000256" key="1">
    <source>
        <dbReference type="ARBA" id="ARBA00022679"/>
    </source>
</evidence>
<keyword evidence="1 4" id="KW-0808">Transferase</keyword>
<evidence type="ECO:0000313" key="4">
    <source>
        <dbReference type="EMBL" id="RDS76021.1"/>
    </source>
</evidence>
<reference evidence="4 5" key="1">
    <citation type="submission" date="2018-07" db="EMBL/GenBank/DDBJ databases">
        <title>Erythrobacter nanhaiensis sp. nov., a novel member of the genus Erythrobacter isolated from the South China Sea.</title>
        <authorList>
            <person name="Chen X."/>
            <person name="Liu J."/>
        </authorList>
    </citation>
    <scope>NUCLEOTIDE SEQUENCE [LARGE SCALE GENOMIC DNA]</scope>
    <source>
        <strain evidence="4 5">S-5</strain>
    </source>
</reference>
<comment type="caution">
    <text evidence="4">The sequence shown here is derived from an EMBL/GenBank/DDBJ whole genome shotgun (WGS) entry which is preliminary data.</text>
</comment>
<dbReference type="CDD" id="cd04301">
    <property type="entry name" value="NAT_SF"/>
    <property type="match status" value="1"/>
</dbReference>
<dbReference type="PANTHER" id="PTHR43877">
    <property type="entry name" value="AMINOALKYLPHOSPHONATE N-ACETYLTRANSFERASE-RELATED-RELATED"/>
    <property type="match status" value="1"/>
</dbReference>
<sequence>MNEDVLDAIMRLMDSAFDPQWGEAWTRSQVASAIAFANTHATLIDAEGGAPRAPEDAVGFAIVRAAPGEEEILLIAIEPAMRRRGLGAKLLRTLAAAARLRGADRLFLEMRENNPARSVYENHGFHPIGRRKEYYRLDDGARMDAITFALDLSAG</sequence>
<dbReference type="RefSeq" id="WP_115493288.1">
    <property type="nucleotide sequence ID" value="NZ_JACHWW010000002.1"/>
</dbReference>
<dbReference type="OrthoDB" id="9804026at2"/>
<dbReference type="Gene3D" id="3.40.630.30">
    <property type="match status" value="1"/>
</dbReference>
<proteinExistence type="predicted"/>
<accession>A0A395LHB7</accession>
<gene>
    <name evidence="4" type="ORF">DL238_15260</name>
</gene>
<protein>
    <submittedName>
        <fullName evidence="4">GNAT family N-acetyltransferase</fullName>
    </submittedName>
</protein>
<dbReference type="Pfam" id="PF00583">
    <property type="entry name" value="Acetyltransf_1"/>
    <property type="match status" value="1"/>
</dbReference>
<dbReference type="SUPFAM" id="SSF55729">
    <property type="entry name" value="Acyl-CoA N-acyltransferases (Nat)"/>
    <property type="match status" value="1"/>
</dbReference>
<dbReference type="PROSITE" id="PS51186">
    <property type="entry name" value="GNAT"/>
    <property type="match status" value="1"/>
</dbReference>
<dbReference type="EMBL" id="QRBB01000002">
    <property type="protein sequence ID" value="RDS76021.1"/>
    <property type="molecule type" value="Genomic_DNA"/>
</dbReference>
<name>A0A395LHB7_9SPHN</name>
<keyword evidence="2" id="KW-0012">Acyltransferase</keyword>
<dbReference type="Proteomes" id="UP000254101">
    <property type="component" value="Unassembled WGS sequence"/>
</dbReference>
<dbReference type="InterPro" id="IPR000182">
    <property type="entry name" value="GNAT_dom"/>
</dbReference>
<dbReference type="GO" id="GO:0016747">
    <property type="term" value="F:acyltransferase activity, transferring groups other than amino-acyl groups"/>
    <property type="evidence" value="ECO:0007669"/>
    <property type="project" value="InterPro"/>
</dbReference>
<dbReference type="InterPro" id="IPR050832">
    <property type="entry name" value="Bact_Acetyltransf"/>
</dbReference>
<dbReference type="AlphaFoldDB" id="A0A395LHB7"/>
<evidence type="ECO:0000256" key="2">
    <source>
        <dbReference type="ARBA" id="ARBA00023315"/>
    </source>
</evidence>
<evidence type="ECO:0000259" key="3">
    <source>
        <dbReference type="PROSITE" id="PS51186"/>
    </source>
</evidence>
<feature type="domain" description="N-acetyltransferase" evidence="3">
    <location>
        <begin position="1"/>
        <end position="153"/>
    </location>
</feature>
<keyword evidence="5" id="KW-1185">Reference proteome</keyword>
<evidence type="ECO:0000313" key="5">
    <source>
        <dbReference type="Proteomes" id="UP000254101"/>
    </source>
</evidence>
<organism evidence="4 5">
    <name type="scientific">Alteriqipengyuania lutimaris</name>
    <dbReference type="NCBI Taxonomy" id="1538146"/>
    <lineage>
        <taxon>Bacteria</taxon>
        <taxon>Pseudomonadati</taxon>
        <taxon>Pseudomonadota</taxon>
        <taxon>Alphaproteobacteria</taxon>
        <taxon>Sphingomonadales</taxon>
        <taxon>Erythrobacteraceae</taxon>
        <taxon>Alteriqipengyuania</taxon>
    </lineage>
</organism>